<reference evidence="2" key="3">
    <citation type="submission" date="2023-05" db="EMBL/GenBank/DDBJ databases">
        <authorList>
            <person name="Smith C.H."/>
        </authorList>
    </citation>
    <scope>NUCLEOTIDE SEQUENCE</scope>
    <source>
        <strain evidence="2">CHS0354</strain>
        <tissue evidence="2">Mantle</tissue>
    </source>
</reference>
<dbReference type="EMBL" id="JAEAOA010002224">
    <property type="protein sequence ID" value="KAK3593083.1"/>
    <property type="molecule type" value="Genomic_DNA"/>
</dbReference>
<keyword evidence="3" id="KW-1185">Reference proteome</keyword>
<protein>
    <submittedName>
        <fullName evidence="2">Uncharacterized protein</fullName>
    </submittedName>
</protein>
<keyword evidence="1" id="KW-0812">Transmembrane</keyword>
<dbReference type="Proteomes" id="UP001195483">
    <property type="component" value="Unassembled WGS sequence"/>
</dbReference>
<dbReference type="AlphaFoldDB" id="A0AAE0VWD7"/>
<evidence type="ECO:0000313" key="2">
    <source>
        <dbReference type="EMBL" id="KAK3593083.1"/>
    </source>
</evidence>
<comment type="caution">
    <text evidence="2">The sequence shown here is derived from an EMBL/GenBank/DDBJ whole genome shotgun (WGS) entry which is preliminary data.</text>
</comment>
<feature type="transmembrane region" description="Helical" evidence="1">
    <location>
        <begin position="85"/>
        <end position="104"/>
    </location>
</feature>
<evidence type="ECO:0000313" key="3">
    <source>
        <dbReference type="Proteomes" id="UP001195483"/>
    </source>
</evidence>
<keyword evidence="1" id="KW-0472">Membrane</keyword>
<reference evidence="2" key="2">
    <citation type="journal article" date="2021" name="Genome Biol. Evol.">
        <title>Developing a high-quality reference genome for a parasitic bivalve with doubly uniparental inheritance (Bivalvia: Unionida).</title>
        <authorList>
            <person name="Smith C.H."/>
        </authorList>
    </citation>
    <scope>NUCLEOTIDE SEQUENCE</scope>
    <source>
        <strain evidence="2">CHS0354</strain>
        <tissue evidence="2">Mantle</tissue>
    </source>
</reference>
<keyword evidence="1" id="KW-1133">Transmembrane helix</keyword>
<gene>
    <name evidence="2" type="ORF">CHS0354_038119</name>
</gene>
<proteinExistence type="predicted"/>
<organism evidence="2 3">
    <name type="scientific">Potamilus streckersoni</name>
    <dbReference type="NCBI Taxonomy" id="2493646"/>
    <lineage>
        <taxon>Eukaryota</taxon>
        <taxon>Metazoa</taxon>
        <taxon>Spiralia</taxon>
        <taxon>Lophotrochozoa</taxon>
        <taxon>Mollusca</taxon>
        <taxon>Bivalvia</taxon>
        <taxon>Autobranchia</taxon>
        <taxon>Heteroconchia</taxon>
        <taxon>Palaeoheterodonta</taxon>
        <taxon>Unionida</taxon>
        <taxon>Unionoidea</taxon>
        <taxon>Unionidae</taxon>
        <taxon>Ambleminae</taxon>
        <taxon>Lampsilini</taxon>
        <taxon>Potamilus</taxon>
    </lineage>
</organism>
<name>A0AAE0VWD7_9BIVA</name>
<accession>A0AAE0VWD7</accession>
<sequence>MIIERAGRRGTTLATEAGILLRYLYGWLYLPGTSWCRQMNLPMHIFKERCCGIDESTEKHVVVYAGKGHENDGDLANISSNADRVGILLALSLIGIYGLVKTVVSVSSG</sequence>
<evidence type="ECO:0000256" key="1">
    <source>
        <dbReference type="SAM" id="Phobius"/>
    </source>
</evidence>
<reference evidence="2" key="1">
    <citation type="journal article" date="2021" name="Genome Biol. Evol.">
        <title>A High-Quality Reference Genome for a Parasitic Bivalve with Doubly Uniparental Inheritance (Bivalvia: Unionida).</title>
        <authorList>
            <person name="Smith C.H."/>
        </authorList>
    </citation>
    <scope>NUCLEOTIDE SEQUENCE</scope>
    <source>
        <strain evidence="2">CHS0354</strain>
    </source>
</reference>